<dbReference type="Proteomes" id="UP001204953">
    <property type="component" value="Unassembled WGS sequence"/>
</dbReference>
<name>A0AAE3KV95_9CYAN</name>
<dbReference type="InterPro" id="IPR002109">
    <property type="entry name" value="Glutaredoxin"/>
</dbReference>
<dbReference type="GO" id="GO:0008379">
    <property type="term" value="F:thioredoxin peroxidase activity"/>
    <property type="evidence" value="ECO:0007669"/>
    <property type="project" value="InterPro"/>
</dbReference>
<dbReference type="GO" id="GO:0034599">
    <property type="term" value="P:cellular response to oxidative stress"/>
    <property type="evidence" value="ECO:0007669"/>
    <property type="project" value="InterPro"/>
</dbReference>
<evidence type="ECO:0000256" key="3">
    <source>
        <dbReference type="ARBA" id="ARBA00023157"/>
    </source>
</evidence>
<dbReference type="Gene3D" id="3.40.30.10">
    <property type="entry name" value="Glutaredoxin"/>
    <property type="match status" value="2"/>
</dbReference>
<dbReference type="InterPro" id="IPR037944">
    <property type="entry name" value="PRX5-like"/>
</dbReference>
<evidence type="ECO:0000313" key="7">
    <source>
        <dbReference type="EMBL" id="MCP2732362.1"/>
    </source>
</evidence>
<dbReference type="GO" id="GO:0005737">
    <property type="term" value="C:cytoplasm"/>
    <property type="evidence" value="ECO:0007669"/>
    <property type="project" value="TreeGrafter"/>
</dbReference>
<dbReference type="Pfam" id="PF08534">
    <property type="entry name" value="Redoxin"/>
    <property type="match status" value="1"/>
</dbReference>
<evidence type="ECO:0000256" key="2">
    <source>
        <dbReference type="ARBA" id="ARBA00023002"/>
    </source>
</evidence>
<dbReference type="PROSITE" id="PS00195">
    <property type="entry name" value="GLUTAREDOXIN_1"/>
    <property type="match status" value="1"/>
</dbReference>
<sequence>MLKNREGERVPNVTFKTRNNNEWVDITTDDIFAGKTVAVFSLPGAFTPTCSSSHLPRYNELAGAFKQNGVDDIICISVNDTFVMNEWGKYQHAENVKLIPDGNGEFSEGMGMLVDKENLGFGKRSWRYSMLVKDGVIDKMFIEPEVEGDPFEVSDADTMLNYINPDAAKPKFISLFTKIGCPYCARAKAMLKERGINFEEIILSESITTRTLRAVAGATSVPQVFIGGEHIGGSEALAEYLQNYPEFVG</sequence>
<feature type="domain" description="Thioredoxin" evidence="6">
    <location>
        <begin position="4"/>
        <end position="168"/>
    </location>
</feature>
<dbReference type="PANTHER" id="PTHR10430">
    <property type="entry name" value="PEROXIREDOXIN"/>
    <property type="match status" value="1"/>
</dbReference>
<dbReference type="InterPro" id="IPR036249">
    <property type="entry name" value="Thioredoxin-like_sf"/>
</dbReference>
<keyword evidence="2" id="KW-0560">Oxidoreductase</keyword>
<keyword evidence="8" id="KW-1185">Reference proteome</keyword>
<organism evidence="7 8">
    <name type="scientific">Limnofasciculus baicalensis BBK-W-15</name>
    <dbReference type="NCBI Taxonomy" id="2699891"/>
    <lineage>
        <taxon>Bacteria</taxon>
        <taxon>Bacillati</taxon>
        <taxon>Cyanobacteriota</taxon>
        <taxon>Cyanophyceae</taxon>
        <taxon>Coleofasciculales</taxon>
        <taxon>Coleofasciculaceae</taxon>
        <taxon>Limnofasciculus</taxon>
        <taxon>Limnofasciculus baicalensis</taxon>
    </lineage>
</organism>
<dbReference type="CDD" id="cd03013">
    <property type="entry name" value="PRX5_like"/>
    <property type="match status" value="1"/>
</dbReference>
<dbReference type="InterPro" id="IPR013740">
    <property type="entry name" value="Redoxin"/>
</dbReference>
<dbReference type="InterPro" id="IPR013766">
    <property type="entry name" value="Thioredoxin_domain"/>
</dbReference>
<dbReference type="SUPFAM" id="SSF52833">
    <property type="entry name" value="Thioredoxin-like"/>
    <property type="match status" value="1"/>
</dbReference>
<evidence type="ECO:0000256" key="1">
    <source>
        <dbReference type="ARBA" id="ARBA00022559"/>
    </source>
</evidence>
<dbReference type="PRINTS" id="PR00160">
    <property type="entry name" value="GLUTAREDOXIN"/>
</dbReference>
<evidence type="ECO:0000256" key="5">
    <source>
        <dbReference type="PIRSR" id="PIRSR637944-1"/>
    </source>
</evidence>
<dbReference type="NCBIfam" id="TIGR02190">
    <property type="entry name" value="GlrX-dom"/>
    <property type="match status" value="1"/>
</dbReference>
<dbReference type="InterPro" id="IPR014025">
    <property type="entry name" value="Glutaredoxin_subgr"/>
</dbReference>
<feature type="active site" description="Cysteine sulfenic acid (-SOH) intermediate" evidence="5">
    <location>
        <position position="50"/>
    </location>
</feature>
<dbReference type="GO" id="GO:0045454">
    <property type="term" value="P:cell redox homeostasis"/>
    <property type="evidence" value="ECO:0007669"/>
    <property type="project" value="TreeGrafter"/>
</dbReference>
<evidence type="ECO:0000259" key="6">
    <source>
        <dbReference type="PROSITE" id="PS51352"/>
    </source>
</evidence>
<dbReference type="Pfam" id="PF00462">
    <property type="entry name" value="Glutaredoxin"/>
    <property type="match status" value="1"/>
</dbReference>
<reference evidence="7" key="1">
    <citation type="submission" date="2022-06" db="EMBL/GenBank/DDBJ databases">
        <title>New cyanobacteria of genus Symplocastrum in benthos of Lake Baikal.</title>
        <authorList>
            <person name="Sorokovikova E."/>
            <person name="Tikhonova I."/>
            <person name="Krasnopeev A."/>
            <person name="Evseev P."/>
            <person name="Gladkikh A."/>
            <person name="Belykh O."/>
        </authorList>
    </citation>
    <scope>NUCLEOTIDE SEQUENCE</scope>
    <source>
        <strain evidence="7">BBK-W-15</strain>
    </source>
</reference>
<dbReference type="InterPro" id="IPR011906">
    <property type="entry name" value="Glutaredoxin_dom"/>
</dbReference>
<keyword evidence="1 7" id="KW-0575">Peroxidase</keyword>
<keyword evidence="4" id="KW-0676">Redox-active center</keyword>
<gene>
    <name evidence="7" type="ORF">NJ959_28420</name>
</gene>
<accession>A0AAE3KV95</accession>
<keyword evidence="3" id="KW-1015">Disulfide bond</keyword>
<comment type="caution">
    <text evidence="7">The sequence shown here is derived from an EMBL/GenBank/DDBJ whole genome shotgun (WGS) entry which is preliminary data.</text>
</comment>
<dbReference type="GO" id="GO:0042744">
    <property type="term" value="P:hydrogen peroxide catabolic process"/>
    <property type="evidence" value="ECO:0007669"/>
    <property type="project" value="TreeGrafter"/>
</dbReference>
<dbReference type="RefSeq" id="WP_254015080.1">
    <property type="nucleotide sequence ID" value="NZ_JAMZMM010000568.1"/>
</dbReference>
<dbReference type="PANTHER" id="PTHR10430:SF16">
    <property type="entry name" value="PEROXIREDOXIN-5, MITOCHONDRIAL"/>
    <property type="match status" value="1"/>
</dbReference>
<dbReference type="AlphaFoldDB" id="A0AAE3KV95"/>
<dbReference type="FunFam" id="3.40.30.10:FF:000160">
    <property type="entry name" value="Peroxiredoxin family protein/glutaredoxin"/>
    <property type="match status" value="1"/>
</dbReference>
<dbReference type="PROSITE" id="PS51354">
    <property type="entry name" value="GLUTAREDOXIN_2"/>
    <property type="match status" value="1"/>
</dbReference>
<dbReference type="EMBL" id="JAMZMM010000568">
    <property type="protein sequence ID" value="MCP2732362.1"/>
    <property type="molecule type" value="Genomic_DNA"/>
</dbReference>
<evidence type="ECO:0000313" key="8">
    <source>
        <dbReference type="Proteomes" id="UP001204953"/>
    </source>
</evidence>
<protein>
    <submittedName>
        <fullName evidence="7">Glutathione peroxidase</fullName>
    </submittedName>
</protein>
<dbReference type="PROSITE" id="PS51352">
    <property type="entry name" value="THIOREDOXIN_2"/>
    <property type="match status" value="1"/>
</dbReference>
<proteinExistence type="predicted"/>
<evidence type="ECO:0000256" key="4">
    <source>
        <dbReference type="ARBA" id="ARBA00023284"/>
    </source>
</evidence>
<dbReference type="InterPro" id="IPR011767">
    <property type="entry name" value="GLR_AS"/>
</dbReference>